<reference evidence="5 6" key="1">
    <citation type="submission" date="2024-10" db="EMBL/GenBank/DDBJ databases">
        <authorList>
            <person name="Kim D."/>
        </authorList>
    </citation>
    <scope>NUCLEOTIDE SEQUENCE [LARGE SCALE GENOMIC DNA]</scope>
    <source>
        <strain evidence="5">Taebaek</strain>
    </source>
</reference>
<dbReference type="PANTHER" id="PTHR11960:SF18">
    <property type="entry name" value="EUKARYOTIC TRANSLATION INITIATION FACTOR 4E HOMOLOGOUS PROTEIN, ISOFORM B"/>
    <property type="match status" value="1"/>
</dbReference>
<dbReference type="PROSITE" id="PS00813">
    <property type="entry name" value="IF4E"/>
    <property type="match status" value="1"/>
</dbReference>
<dbReference type="InterPro" id="IPR001040">
    <property type="entry name" value="TIF_eIF_4E"/>
</dbReference>
<evidence type="ECO:0000256" key="1">
    <source>
        <dbReference type="ARBA" id="ARBA00032656"/>
    </source>
</evidence>
<keyword evidence="2" id="KW-0648">Protein biosynthesis</keyword>
<dbReference type="EMBL" id="JBICCN010000015">
    <property type="protein sequence ID" value="KAL3103427.1"/>
    <property type="molecule type" value="Genomic_DNA"/>
</dbReference>
<dbReference type="Gene3D" id="3.30.760.10">
    <property type="entry name" value="RNA Cap, Translation Initiation Factor Eif4e"/>
    <property type="match status" value="1"/>
</dbReference>
<keyword evidence="6" id="KW-1185">Reference proteome</keyword>
<organism evidence="5 6">
    <name type="scientific">Heterodera schachtii</name>
    <name type="common">Sugarbeet cyst nematode worm</name>
    <name type="synonym">Tylenchus schachtii</name>
    <dbReference type="NCBI Taxonomy" id="97005"/>
    <lineage>
        <taxon>Eukaryota</taxon>
        <taxon>Metazoa</taxon>
        <taxon>Ecdysozoa</taxon>
        <taxon>Nematoda</taxon>
        <taxon>Chromadorea</taxon>
        <taxon>Rhabditida</taxon>
        <taxon>Tylenchina</taxon>
        <taxon>Tylenchomorpha</taxon>
        <taxon>Tylenchoidea</taxon>
        <taxon>Heteroderidae</taxon>
        <taxon>Heteroderinae</taxon>
        <taxon>Heterodera</taxon>
    </lineage>
</organism>
<dbReference type="SUPFAM" id="SSF55418">
    <property type="entry name" value="eIF4e-like"/>
    <property type="match status" value="1"/>
</dbReference>
<dbReference type="Pfam" id="PF01652">
    <property type="entry name" value="IF4E"/>
    <property type="match status" value="1"/>
</dbReference>
<dbReference type="InterPro" id="IPR019770">
    <property type="entry name" value="TIF_eIF_4E_CS"/>
</dbReference>
<dbReference type="FunFam" id="3.30.760.10:FF:000014">
    <property type="entry name" value="Eukaryotic translation initiation factor 4E-4"/>
    <property type="match status" value="1"/>
</dbReference>
<sequence length="836" mass="97274">MNDENGTLPSVSTIKKKANATGGGYGVVIHSFDSQNQNSAQSIVYVDHNRPLYVVPRYLFDVTYLTNQGFSKSQVNKRSIELGFGANIQFESRGNQIVYFDRCSKGQDWIKMGEQLLLQDKDRRFFFEDKFIDAKNANILLRAQGCVSDEEVRRFFCHSFHSVDSFRVPYAELQKVIPNVLYDLFVNIDLDMHGYEPNMESAHCQPTFSLSFNRWHKALRWEFEKIRAAPWHNIPVPRITSINLRYIIRAINPPPAVYSLCGVLISEKEVFCPCFSDFRCVLALVMEHDVTLRIGSVLHFNMFYSFHNNFYVIYDYWHKNSTKKCFGIENPMQIRRTDNGYEFLAYVKRIKFNNFYASASLPMIYDPKNILHGYFPVDDENIASSEDERFQGVGIPVWVKYLQEKANRKNPMRFEVVSIAEKEQRANEDGTKIKLRKCLKDSFISSGFLLNRRGTVYCPHITNFPFIWAKPDVEIGTFFQFSAEFVKAKSRYEIQKIVKVICDCPFDVVKLTKEEDAFAFQIPLSTNFYYSTYLAVDFSRVGFVEGSDEIITFLRAVGRAVPIWCRENSDLRGRVTPLICMSIEQPLDMDRNLKRNEDSAIRNEQRIKTNFQLAQLVPDVPLREDEHLLEHSYVFSYFMRPQGKFDPEDYAMYVQPVSKISSVEQFWQVYRFIKRPSDIPEKVDFHLFKEGVKPVWEDPSNRNGGKWILRLKKGLSSRIWENLLLAMIGEQFLVGDEVVGAVCSVRNQEDIVSLWNRTADSHPVTNRIRDTLRRVLNLPTNTVLEYKRHDDCLRDQRSYCHTSASVGQQTHAHYQNHHHHHQQQQQQMGGGRGGVK</sequence>
<keyword evidence="2" id="KW-0694">RNA-binding</keyword>
<dbReference type="PANTHER" id="PTHR11960">
    <property type="entry name" value="EUKARYOTIC TRANSLATION INITIATION FACTOR 4E RELATED"/>
    <property type="match status" value="1"/>
</dbReference>
<evidence type="ECO:0000313" key="6">
    <source>
        <dbReference type="Proteomes" id="UP001620645"/>
    </source>
</evidence>
<dbReference type="InterPro" id="IPR023398">
    <property type="entry name" value="TIF_eIF4e-like"/>
</dbReference>
<dbReference type="GO" id="GO:0003743">
    <property type="term" value="F:translation initiation factor activity"/>
    <property type="evidence" value="ECO:0007669"/>
    <property type="project" value="UniProtKB-KW"/>
</dbReference>
<dbReference type="Pfam" id="PF24339">
    <property type="entry name" value="OB_DEPS-1_3rd"/>
    <property type="match status" value="1"/>
</dbReference>
<evidence type="ECO:0000259" key="4">
    <source>
        <dbReference type="Pfam" id="PF24339"/>
    </source>
</evidence>
<dbReference type="InterPro" id="IPR057147">
    <property type="entry name" value="OB_DEPS-1_3rd"/>
</dbReference>
<keyword evidence="2" id="KW-0396">Initiation factor</keyword>
<protein>
    <recommendedName>
        <fullName evidence="1">eIF-4F 25 kDa subunit</fullName>
    </recommendedName>
</protein>
<comment type="caution">
    <text evidence="5">The sequence shown here is derived from an EMBL/GenBank/DDBJ whole genome shotgun (WGS) entry which is preliminary data.</text>
</comment>
<evidence type="ECO:0000256" key="2">
    <source>
        <dbReference type="RuleBase" id="RU004374"/>
    </source>
</evidence>
<gene>
    <name evidence="5" type="ORF">niasHS_002613</name>
</gene>
<comment type="similarity">
    <text evidence="2">Belongs to the eukaryotic initiation factor 4E family.</text>
</comment>
<evidence type="ECO:0000256" key="3">
    <source>
        <dbReference type="SAM" id="MobiDB-lite"/>
    </source>
</evidence>
<feature type="domain" description="P-granule-associated protein DEPS-1 third OB-fold" evidence="4">
    <location>
        <begin position="257"/>
        <end position="318"/>
    </location>
</feature>
<feature type="region of interest" description="Disordered" evidence="3">
    <location>
        <begin position="805"/>
        <end position="836"/>
    </location>
</feature>
<proteinExistence type="inferred from homology"/>
<evidence type="ECO:0000313" key="5">
    <source>
        <dbReference type="EMBL" id="KAL3103427.1"/>
    </source>
</evidence>
<dbReference type="AlphaFoldDB" id="A0ABD2KKG1"/>
<accession>A0ABD2KKG1</accession>
<dbReference type="Proteomes" id="UP001620645">
    <property type="component" value="Unassembled WGS sequence"/>
</dbReference>
<dbReference type="GO" id="GO:0000340">
    <property type="term" value="F:RNA 7-methylguanosine cap binding"/>
    <property type="evidence" value="ECO:0007669"/>
    <property type="project" value="UniProtKB-ARBA"/>
</dbReference>
<name>A0ABD2KKG1_HETSC</name>